<gene>
    <name evidence="4" type="ORF">ACFQ34_09320</name>
</gene>
<feature type="compositionally biased region" description="Basic and acidic residues" evidence="1">
    <location>
        <begin position="1"/>
        <end position="14"/>
    </location>
</feature>
<evidence type="ECO:0000313" key="5">
    <source>
        <dbReference type="Proteomes" id="UP001597182"/>
    </source>
</evidence>
<organism evidence="4 5">
    <name type="scientific">Pseudonocardia benzenivorans</name>
    <dbReference type="NCBI Taxonomy" id="228005"/>
    <lineage>
        <taxon>Bacteria</taxon>
        <taxon>Bacillati</taxon>
        <taxon>Actinomycetota</taxon>
        <taxon>Actinomycetes</taxon>
        <taxon>Pseudonocardiales</taxon>
        <taxon>Pseudonocardiaceae</taxon>
        <taxon>Pseudonocardia</taxon>
    </lineage>
</organism>
<dbReference type="Gene3D" id="6.10.250.1300">
    <property type="match status" value="1"/>
</dbReference>
<dbReference type="Pfam" id="PF16751">
    <property type="entry name" value="RsdA_SigD_bd"/>
    <property type="match status" value="1"/>
</dbReference>
<evidence type="ECO:0000256" key="1">
    <source>
        <dbReference type="SAM" id="MobiDB-lite"/>
    </source>
</evidence>
<keyword evidence="2" id="KW-0812">Transmembrane</keyword>
<feature type="compositionally biased region" description="Low complexity" evidence="1">
    <location>
        <begin position="431"/>
        <end position="457"/>
    </location>
</feature>
<keyword evidence="5" id="KW-1185">Reference proteome</keyword>
<proteinExistence type="predicted"/>
<comment type="caution">
    <text evidence="4">The sequence shown here is derived from an EMBL/GenBank/DDBJ whole genome shotgun (WGS) entry which is preliminary data.</text>
</comment>
<keyword evidence="2" id="KW-1133">Transmembrane helix</keyword>
<feature type="domain" description="Anti-sigma-D factor RsdA sigma factor binding region" evidence="3">
    <location>
        <begin position="164"/>
        <end position="209"/>
    </location>
</feature>
<evidence type="ECO:0000313" key="4">
    <source>
        <dbReference type="EMBL" id="MFD1233480.1"/>
    </source>
</evidence>
<evidence type="ECO:0000256" key="2">
    <source>
        <dbReference type="SAM" id="Phobius"/>
    </source>
</evidence>
<reference evidence="5" key="1">
    <citation type="journal article" date="2019" name="Int. J. Syst. Evol. Microbiol.">
        <title>The Global Catalogue of Microorganisms (GCM) 10K type strain sequencing project: providing services to taxonomists for standard genome sequencing and annotation.</title>
        <authorList>
            <consortium name="The Broad Institute Genomics Platform"/>
            <consortium name="The Broad Institute Genome Sequencing Center for Infectious Disease"/>
            <person name="Wu L."/>
            <person name="Ma J."/>
        </authorList>
    </citation>
    <scope>NUCLEOTIDE SEQUENCE [LARGE SCALE GENOMIC DNA]</scope>
    <source>
        <strain evidence="5">CCUG 49018</strain>
    </source>
</reference>
<feature type="transmembrane region" description="Helical" evidence="2">
    <location>
        <begin position="273"/>
        <end position="294"/>
    </location>
</feature>
<sequence>MSDREENGPDEAPRRGRHRRPEGAGPDGPNPWFVPQDAWNPGPPPSGWQQPPPGGRPVNGRPQGVGPVDGPRADGRPPNGRSLDAHAGDGHRVNGHEINGQHVNGREFDDHQQVNGQQVNGQQVNDRQVNGTPGESGAAPLVPPRLLRPAAAIPTGAAGEDAPDLLAVQSDDALLDALARGHSGGGGGGDDDRIAEMLAAWKAEVDAEPIPELVDVDTALATIMAVTGGPVDVPTTQFEAVRPEPAAGTDDGGEGVVTPMRGRRRSGKRARHLAPLAGAAALIIVAVTGVSIGAGDAQPGDTLFGVTQVLYKETAQSRQAAVDAQAGLVQVKQALAQGDTSAAAQQLTQVEQLMAKVKPEDGAPSLEANQKFLSAKLQETPAGQKADPEAPLRDGTPAPAPPTIPGKPSQPTEPSAPAGSVTPTPTPPPTSTTTQPPETTSSPTSSSAPTSGTPKPTSEGKPDPSSTTSGMGTTTTGSEPVTQPS</sequence>
<keyword evidence="2" id="KW-0472">Membrane</keyword>
<feature type="compositionally biased region" description="Low complexity" evidence="1">
    <location>
        <begin position="465"/>
        <end position="478"/>
    </location>
</feature>
<feature type="compositionally biased region" description="Low complexity" evidence="1">
    <location>
        <begin position="56"/>
        <end position="68"/>
    </location>
</feature>
<feature type="region of interest" description="Disordered" evidence="1">
    <location>
        <begin position="379"/>
        <end position="485"/>
    </location>
</feature>
<dbReference type="InterPro" id="IPR031928">
    <property type="entry name" value="RsdA_SigD-bd"/>
</dbReference>
<feature type="region of interest" description="Disordered" evidence="1">
    <location>
        <begin position="1"/>
        <end position="103"/>
    </location>
</feature>
<accession>A0ABW3VGI1</accession>
<dbReference type="EMBL" id="JBHTMB010000064">
    <property type="protein sequence ID" value="MFD1233480.1"/>
    <property type="molecule type" value="Genomic_DNA"/>
</dbReference>
<feature type="compositionally biased region" description="Pro residues" evidence="1">
    <location>
        <begin position="41"/>
        <end position="55"/>
    </location>
</feature>
<evidence type="ECO:0000259" key="3">
    <source>
        <dbReference type="Pfam" id="PF16751"/>
    </source>
</evidence>
<feature type="compositionally biased region" description="Basic and acidic residues" evidence="1">
    <location>
        <begin position="83"/>
        <end position="95"/>
    </location>
</feature>
<feature type="region of interest" description="Disordered" evidence="1">
    <location>
        <begin position="243"/>
        <end position="268"/>
    </location>
</feature>
<dbReference type="Proteomes" id="UP001597182">
    <property type="component" value="Unassembled WGS sequence"/>
</dbReference>
<feature type="region of interest" description="Disordered" evidence="1">
    <location>
        <begin position="124"/>
        <end position="143"/>
    </location>
</feature>
<dbReference type="RefSeq" id="WP_346092223.1">
    <property type="nucleotide sequence ID" value="NZ_BAABKS010000053.1"/>
</dbReference>
<protein>
    <submittedName>
        <fullName evidence="4">Anti-sigma-D factor RsdA</fullName>
    </submittedName>
</protein>
<name>A0ABW3VGI1_9PSEU</name>